<keyword evidence="3" id="KW-1185">Reference proteome</keyword>
<sequence length="279" mass="29975">MQRLMQAIAAQNSNIPPPDNSSMIHSQPSAQIAPYDQTYNDYNRYRNDLPVAAPPSQSSLPMLSAISNDAPPLEPLLHENNARLQKTYRDAVEIEADMDVLQHSLNSLIHDLGMDPQVLIAQAQERDPPTGNIPGALLSNSGHANGVHANGFRPNEMDSDALMLGVAANGHQEEAAPDLFLESLLNGMSPGTDGNMEYSDVTDHFNPSARIDGITVADASTEQLAAFLDEVSDTASPHMRSPEIKTTPAKRKSDVAGLAPSIVDVEKTAAAGPKSKRKR</sequence>
<dbReference type="OMA" id="HMDSANE"/>
<dbReference type="OrthoDB" id="3071203at2759"/>
<organism evidence="2 3">
    <name type="scientific">Wolfiporia cocos (strain MD-104)</name>
    <name type="common">Brown rot fungus</name>
    <dbReference type="NCBI Taxonomy" id="742152"/>
    <lineage>
        <taxon>Eukaryota</taxon>
        <taxon>Fungi</taxon>
        <taxon>Dikarya</taxon>
        <taxon>Basidiomycota</taxon>
        <taxon>Agaricomycotina</taxon>
        <taxon>Agaricomycetes</taxon>
        <taxon>Polyporales</taxon>
        <taxon>Phaeolaceae</taxon>
        <taxon>Wolfiporia</taxon>
    </lineage>
</organism>
<feature type="region of interest" description="Disordered" evidence="1">
    <location>
        <begin position="232"/>
        <end position="279"/>
    </location>
</feature>
<name>A0A2H3JPG2_WOLCO</name>
<protein>
    <submittedName>
        <fullName evidence="2">Uncharacterized protein</fullName>
    </submittedName>
</protein>
<dbReference type="EMBL" id="KB467942">
    <property type="protein sequence ID" value="PCH37907.1"/>
    <property type="molecule type" value="Genomic_DNA"/>
</dbReference>
<evidence type="ECO:0000313" key="3">
    <source>
        <dbReference type="Proteomes" id="UP000218811"/>
    </source>
</evidence>
<dbReference type="AlphaFoldDB" id="A0A2H3JPG2"/>
<proteinExistence type="predicted"/>
<dbReference type="STRING" id="742152.A0A2H3JPG2"/>
<dbReference type="Proteomes" id="UP000218811">
    <property type="component" value="Unassembled WGS sequence"/>
</dbReference>
<accession>A0A2H3JPG2</accession>
<gene>
    <name evidence="2" type="ORF">WOLCODRAFT_114425</name>
</gene>
<evidence type="ECO:0000313" key="2">
    <source>
        <dbReference type="EMBL" id="PCH37907.1"/>
    </source>
</evidence>
<reference evidence="2 3" key="1">
    <citation type="journal article" date="2012" name="Science">
        <title>The Paleozoic origin of enzymatic lignin decomposition reconstructed from 31 fungal genomes.</title>
        <authorList>
            <person name="Floudas D."/>
            <person name="Binder M."/>
            <person name="Riley R."/>
            <person name="Barry K."/>
            <person name="Blanchette R.A."/>
            <person name="Henrissat B."/>
            <person name="Martinez A.T."/>
            <person name="Otillar R."/>
            <person name="Spatafora J.W."/>
            <person name="Yadav J.S."/>
            <person name="Aerts A."/>
            <person name="Benoit I."/>
            <person name="Boyd A."/>
            <person name="Carlson A."/>
            <person name="Copeland A."/>
            <person name="Coutinho P.M."/>
            <person name="de Vries R.P."/>
            <person name="Ferreira P."/>
            <person name="Findley K."/>
            <person name="Foster B."/>
            <person name="Gaskell J."/>
            <person name="Glotzer D."/>
            <person name="Gorecki P."/>
            <person name="Heitman J."/>
            <person name="Hesse C."/>
            <person name="Hori C."/>
            <person name="Igarashi K."/>
            <person name="Jurgens J.A."/>
            <person name="Kallen N."/>
            <person name="Kersten P."/>
            <person name="Kohler A."/>
            <person name="Kuees U."/>
            <person name="Kumar T.K.A."/>
            <person name="Kuo A."/>
            <person name="LaButti K."/>
            <person name="Larrondo L.F."/>
            <person name="Lindquist E."/>
            <person name="Ling A."/>
            <person name="Lombard V."/>
            <person name="Lucas S."/>
            <person name="Lundell T."/>
            <person name="Martin R."/>
            <person name="McLaughlin D.J."/>
            <person name="Morgenstern I."/>
            <person name="Morin E."/>
            <person name="Murat C."/>
            <person name="Nagy L.G."/>
            <person name="Nolan M."/>
            <person name="Ohm R.A."/>
            <person name="Patyshakuliyeva A."/>
            <person name="Rokas A."/>
            <person name="Ruiz-Duenas F.J."/>
            <person name="Sabat G."/>
            <person name="Salamov A."/>
            <person name="Samejima M."/>
            <person name="Schmutz J."/>
            <person name="Slot J.C."/>
            <person name="St John F."/>
            <person name="Stenlid J."/>
            <person name="Sun H."/>
            <person name="Sun S."/>
            <person name="Syed K."/>
            <person name="Tsang A."/>
            <person name="Wiebenga A."/>
            <person name="Young D."/>
            <person name="Pisabarro A."/>
            <person name="Eastwood D.C."/>
            <person name="Martin F."/>
            <person name="Cullen D."/>
            <person name="Grigoriev I.V."/>
            <person name="Hibbett D.S."/>
        </authorList>
    </citation>
    <scope>NUCLEOTIDE SEQUENCE [LARGE SCALE GENOMIC DNA]</scope>
    <source>
        <strain evidence="2 3">MD-104</strain>
    </source>
</reference>
<evidence type="ECO:0000256" key="1">
    <source>
        <dbReference type="SAM" id="MobiDB-lite"/>
    </source>
</evidence>